<sequence length="224" mass="23647">MQLYLQHNLQLPSFDFSLLIIEVFALIMLPSVSFVSIALMMLSSVTALPQAEEGGLMGRATSCDPGKYLKNGGCSYCPAGSFCKGGVNAPEQCDTGTYQPFPGFSFCYRTNRGHFASQRGSTGQTACSPGTYQPNEQQRDCLGVPNGRFQSKFGQAAACATCCGWATKSEGTKQNVNPYKCTNPKPFAWPNSGAGCIDTPTNCGVIPVTCAQLADGTCPGAAIS</sequence>
<organism evidence="2 3">
    <name type="scientific">Mycena albidolilacea</name>
    <dbReference type="NCBI Taxonomy" id="1033008"/>
    <lineage>
        <taxon>Eukaryota</taxon>
        <taxon>Fungi</taxon>
        <taxon>Dikarya</taxon>
        <taxon>Basidiomycota</taxon>
        <taxon>Agaricomycotina</taxon>
        <taxon>Agaricomycetes</taxon>
        <taxon>Agaricomycetidae</taxon>
        <taxon>Agaricales</taxon>
        <taxon>Marasmiineae</taxon>
        <taxon>Mycenaceae</taxon>
        <taxon>Mycena</taxon>
    </lineage>
</organism>
<feature type="transmembrane region" description="Helical" evidence="1">
    <location>
        <begin position="20"/>
        <end position="42"/>
    </location>
</feature>
<reference evidence="2" key="1">
    <citation type="submission" date="2023-03" db="EMBL/GenBank/DDBJ databases">
        <title>Massive genome expansion in bonnet fungi (Mycena s.s.) driven by repeated elements and novel gene families across ecological guilds.</title>
        <authorList>
            <consortium name="Lawrence Berkeley National Laboratory"/>
            <person name="Harder C.B."/>
            <person name="Miyauchi S."/>
            <person name="Viragh M."/>
            <person name="Kuo A."/>
            <person name="Thoen E."/>
            <person name="Andreopoulos B."/>
            <person name="Lu D."/>
            <person name="Skrede I."/>
            <person name="Drula E."/>
            <person name="Henrissat B."/>
            <person name="Morin E."/>
            <person name="Kohler A."/>
            <person name="Barry K."/>
            <person name="LaButti K."/>
            <person name="Morin E."/>
            <person name="Salamov A."/>
            <person name="Lipzen A."/>
            <person name="Mereny Z."/>
            <person name="Hegedus B."/>
            <person name="Baldrian P."/>
            <person name="Stursova M."/>
            <person name="Weitz H."/>
            <person name="Taylor A."/>
            <person name="Grigoriev I.V."/>
            <person name="Nagy L.G."/>
            <person name="Martin F."/>
            <person name="Kauserud H."/>
        </authorList>
    </citation>
    <scope>NUCLEOTIDE SEQUENCE</scope>
    <source>
        <strain evidence="2">CBHHK002</strain>
    </source>
</reference>
<keyword evidence="1" id="KW-0812">Transmembrane</keyword>
<dbReference type="SMART" id="SM01411">
    <property type="entry name" value="Ephrin_rec_like"/>
    <property type="match status" value="2"/>
</dbReference>
<dbReference type="SUPFAM" id="SSF57184">
    <property type="entry name" value="Growth factor receptor domain"/>
    <property type="match status" value="1"/>
</dbReference>
<dbReference type="AlphaFoldDB" id="A0AAD7ENH9"/>
<accession>A0AAD7ENH9</accession>
<gene>
    <name evidence="2" type="ORF">DFH08DRAFT_937785</name>
</gene>
<comment type="caution">
    <text evidence="2">The sequence shown here is derived from an EMBL/GenBank/DDBJ whole genome shotgun (WGS) entry which is preliminary data.</text>
</comment>
<keyword evidence="1" id="KW-1133">Transmembrane helix</keyword>
<dbReference type="Gene3D" id="2.10.50.10">
    <property type="entry name" value="Tumor Necrosis Factor Receptor, subunit A, domain 2"/>
    <property type="match status" value="1"/>
</dbReference>
<name>A0AAD7ENH9_9AGAR</name>
<evidence type="ECO:0000313" key="2">
    <source>
        <dbReference type="EMBL" id="KAJ7343127.1"/>
    </source>
</evidence>
<evidence type="ECO:0000313" key="3">
    <source>
        <dbReference type="Proteomes" id="UP001218218"/>
    </source>
</evidence>
<proteinExistence type="predicted"/>
<dbReference type="EMBL" id="JARIHO010000023">
    <property type="protein sequence ID" value="KAJ7343127.1"/>
    <property type="molecule type" value="Genomic_DNA"/>
</dbReference>
<keyword evidence="3" id="KW-1185">Reference proteome</keyword>
<dbReference type="Proteomes" id="UP001218218">
    <property type="component" value="Unassembled WGS sequence"/>
</dbReference>
<evidence type="ECO:0000256" key="1">
    <source>
        <dbReference type="SAM" id="Phobius"/>
    </source>
</evidence>
<dbReference type="InterPro" id="IPR009030">
    <property type="entry name" value="Growth_fac_rcpt_cys_sf"/>
</dbReference>
<protein>
    <submittedName>
        <fullName evidence="2">Uncharacterized protein</fullName>
    </submittedName>
</protein>
<keyword evidence="1" id="KW-0472">Membrane</keyword>